<dbReference type="InterPro" id="IPR002931">
    <property type="entry name" value="Transglutaminase-like"/>
</dbReference>
<proteinExistence type="predicted"/>
<dbReference type="OrthoDB" id="6129702at2759"/>
<dbReference type="SUPFAM" id="SSF54001">
    <property type="entry name" value="Cysteine proteinases"/>
    <property type="match status" value="1"/>
</dbReference>
<dbReference type="InterPro" id="IPR038765">
    <property type="entry name" value="Papain-like_cys_pep_sf"/>
</dbReference>
<evidence type="ECO:0000313" key="4">
    <source>
        <dbReference type="Proteomes" id="UP000308549"/>
    </source>
</evidence>
<feature type="domain" description="Transglutaminase-like" evidence="2">
    <location>
        <begin position="441"/>
        <end position="520"/>
    </location>
</feature>
<evidence type="ECO:0000259" key="2">
    <source>
        <dbReference type="SMART" id="SM00460"/>
    </source>
</evidence>
<dbReference type="PANTHER" id="PTHR46333:SF5">
    <property type="entry name" value="TRANSGLUTAMINASE-LIKE DOMAIN-CONTAINING PROTEIN"/>
    <property type="match status" value="1"/>
</dbReference>
<feature type="compositionally biased region" description="Polar residues" evidence="1">
    <location>
        <begin position="151"/>
        <end position="179"/>
    </location>
</feature>
<dbReference type="SMART" id="SM00460">
    <property type="entry name" value="TGc"/>
    <property type="match status" value="1"/>
</dbReference>
<dbReference type="PANTHER" id="PTHR46333">
    <property type="entry name" value="CYTOKINESIS PROTEIN 3"/>
    <property type="match status" value="1"/>
</dbReference>
<protein>
    <recommendedName>
        <fullName evidence="2">Transglutaminase-like domain-containing protein</fullName>
    </recommendedName>
</protein>
<dbReference type="Pfam" id="PF01841">
    <property type="entry name" value="Transglut_core"/>
    <property type="match status" value="1"/>
</dbReference>
<organism evidence="3 4">
    <name type="scientific">Salinomyces thailandicus</name>
    <dbReference type="NCBI Taxonomy" id="706561"/>
    <lineage>
        <taxon>Eukaryota</taxon>
        <taxon>Fungi</taxon>
        <taxon>Dikarya</taxon>
        <taxon>Ascomycota</taxon>
        <taxon>Pezizomycotina</taxon>
        <taxon>Dothideomycetes</taxon>
        <taxon>Dothideomycetidae</taxon>
        <taxon>Mycosphaerellales</taxon>
        <taxon>Teratosphaeriaceae</taxon>
        <taxon>Salinomyces</taxon>
    </lineage>
</organism>
<feature type="compositionally biased region" description="Pro residues" evidence="1">
    <location>
        <begin position="48"/>
        <end position="64"/>
    </location>
</feature>
<feature type="region of interest" description="Disordered" evidence="1">
    <location>
        <begin position="21"/>
        <end position="360"/>
    </location>
</feature>
<dbReference type="EMBL" id="NAJL01000059">
    <property type="protein sequence ID" value="TKA23194.1"/>
    <property type="molecule type" value="Genomic_DNA"/>
</dbReference>
<dbReference type="Gene3D" id="3.10.620.30">
    <property type="match status" value="1"/>
</dbReference>
<dbReference type="AlphaFoldDB" id="A0A4U0TML8"/>
<gene>
    <name evidence="3" type="ORF">B0A50_07587</name>
</gene>
<reference evidence="3 4" key="1">
    <citation type="submission" date="2017-03" db="EMBL/GenBank/DDBJ databases">
        <title>Genomes of endolithic fungi from Antarctica.</title>
        <authorList>
            <person name="Coleine C."/>
            <person name="Masonjones S."/>
            <person name="Stajich J.E."/>
        </authorList>
    </citation>
    <scope>NUCLEOTIDE SEQUENCE [LARGE SCALE GENOMIC DNA]</scope>
    <source>
        <strain evidence="3 4">CCFEE 6315</strain>
    </source>
</reference>
<accession>A0A4U0TML8</accession>
<comment type="caution">
    <text evidence="3">The sequence shown here is derived from an EMBL/GenBank/DDBJ whole genome shotgun (WGS) entry which is preliminary data.</text>
</comment>
<dbReference type="InterPro" id="IPR052557">
    <property type="entry name" value="CAP/Cytokinesis_protein"/>
</dbReference>
<name>A0A4U0TML8_9PEZI</name>
<evidence type="ECO:0000313" key="3">
    <source>
        <dbReference type="EMBL" id="TKA23194.1"/>
    </source>
</evidence>
<sequence length="718" mass="77424">MADEPEPAAMSVKDRIAALKLNQVGRIPGQPAPSHGQAANGTNGTTKRPPPPPTPARPSLPPRPQSTNVPTAQHHVPSTNGGIANQPERDYPLANSNGMDGISRPSLPPRTSTQESRGPALPARTPSEPSPVPPLRRPSETPSHSDYALSRKTSSESVSSIATARSSVSGMSNTTSGTSRSDRFVIRAPSYDSKSVPPLPPKRTEEQKQAYYGSAKDTARRSLKSTFSSPNIQAEQVGTTPPPARRPSAHPQPAMDLRRVSIAEEEPQQPVVPQQQREIAPPPPQRPKRSALEMGFGNKANQPSNGTPPNPGVRPSIEPPISNEPPPVPKDSRPDLAALQASKPKPNGSAASPTPGEAGSVSTSTCLICRDFSAADEHSARFPLHSIPYKDVGWLAKQLTAPFPSTTDKARAIFTWLHHNISYNTEAFFSGNVKPSTPQSTLESGLAVCEGYAGLFAALAMKAGLQAYVVSGHGKGFSHSEIKAGDPMPAYKAGHAWNAVKLDDSLGCGPGQWKLIDACWGAGHLSGPNHLYEQHFSPERFTQSNDDFGLDHYPGDVARQFRNDGRQLSWEEYVLGDKKGCAAVVHNGFMASEGISGRSIQPTANTIAVRQLPGPTMRFAFQKLCPHWDPHRNGKGDHYLYALRVGERGTAVPFQTNGDVWWCDMPVREFGDPGSEVVMFAITKFRGEDGRGLMAREFEKLYKMGGMTWQPVAKWAVV</sequence>
<dbReference type="GO" id="GO:0005737">
    <property type="term" value="C:cytoplasm"/>
    <property type="evidence" value="ECO:0007669"/>
    <property type="project" value="TreeGrafter"/>
</dbReference>
<evidence type="ECO:0000256" key="1">
    <source>
        <dbReference type="SAM" id="MobiDB-lite"/>
    </source>
</evidence>
<keyword evidence="4" id="KW-1185">Reference proteome</keyword>
<feature type="compositionally biased region" description="Polar residues" evidence="1">
    <location>
        <begin position="224"/>
        <end position="239"/>
    </location>
</feature>
<feature type="compositionally biased region" description="Polar residues" evidence="1">
    <location>
        <begin position="65"/>
        <end position="83"/>
    </location>
</feature>
<dbReference type="Proteomes" id="UP000308549">
    <property type="component" value="Unassembled WGS sequence"/>
</dbReference>